<accession>A0A3B0SG86</accession>
<gene>
    <name evidence="1" type="ORF">MNBD_ACTINO02-3226</name>
</gene>
<dbReference type="EMBL" id="UOEK01000284">
    <property type="protein sequence ID" value="VAW04318.1"/>
    <property type="molecule type" value="Genomic_DNA"/>
</dbReference>
<proteinExistence type="predicted"/>
<sequence>MRRFVALLIVATLATAAMGLRAPNPPAGPDFDGPRAPDLGASAGSTVWFCPWGETGSQASSTVQLMALVTARAALSVPSPLPGEEPAQKMVSITDAGARTLRLADVVLQGPAPASVEFQAGPATATATVQGASSFAADRCIVATPAEWWLVGGTTRAGREFSMRLFNPYPDTAFVSVTAVSEFGTFELPDLDTLPVAGRSWIDVDLTDLAGRLDDLVLKIVATEGNVIPSAILTAEGGAAVWPATGAATQWFFPVASQEDLTAEVIIAATGDGPVEVTVEILTVDGISPDVRAFIVDPLNPRRESLADFSGEAIGVVVRGDSEIAAAVVAESIPEVSALDGEGGSTDLSIDAVQGPLAGVAGTQEEATSWLVPGPASEETGLSTIWLMNSGTQSATVLLTPMGIRTGDQRKILLQAGTVQRVAVPYDSAVAGWLVESTQPITVGWSQQTENGIAFIAGVAIDG</sequence>
<dbReference type="AlphaFoldDB" id="A0A3B0SG86"/>
<organism evidence="1">
    <name type="scientific">hydrothermal vent metagenome</name>
    <dbReference type="NCBI Taxonomy" id="652676"/>
    <lineage>
        <taxon>unclassified sequences</taxon>
        <taxon>metagenomes</taxon>
        <taxon>ecological metagenomes</taxon>
    </lineage>
</organism>
<dbReference type="Pfam" id="PF18986">
    <property type="entry name" value="DUF5719"/>
    <property type="match status" value="1"/>
</dbReference>
<evidence type="ECO:0000313" key="1">
    <source>
        <dbReference type="EMBL" id="VAW04318.1"/>
    </source>
</evidence>
<dbReference type="InterPro" id="IPR043777">
    <property type="entry name" value="DUF5719"/>
</dbReference>
<name>A0A3B0SG86_9ZZZZ</name>
<protein>
    <submittedName>
        <fullName evidence="1">Uncharacterized protein</fullName>
    </submittedName>
</protein>
<reference evidence="1" key="1">
    <citation type="submission" date="2018-06" db="EMBL/GenBank/DDBJ databases">
        <authorList>
            <person name="Zhirakovskaya E."/>
        </authorList>
    </citation>
    <scope>NUCLEOTIDE SEQUENCE</scope>
</reference>